<sequence>MKSRDKATKPWRKLLLVSACAAIPAACGDDGGRGTASAGPTSAPTGIASTTASESESDGTATDAPTGTDGTDGATSTTEAPTTTGAPAGCNTLTVDPPEATIIIDNGTHAPVQLNALCDGQPVTATWSADASYIASVDEKGLVEAGGQYGGQLVVEALHGNKTAEATVSVFLKVDLIPPEITEADKQILDGATQPDTAVLSYPYDGTVFPKGLQPAELMWHGSTPGDKYLVRYSGQFVDVKIYTLAEPPSRHTITKPLWVQISESSSGLPLYLDVHRMPAGQQAAYVLADDTWTIASEPLIGSVYYWANSLGRVLRINPGADAPEDFLLAGGQDGCSTCHSASADGTRLIIGGDINVSTWDLVNNTPVFSTANIGVPVRSWAMSAISPDGTVVIENGETNLPGPPGGQPGMWDATTGAKLMGTGIDDLVLNMPAFSSDGRKIAYVDHTTLSLMALDYDAVNRTAGNPVKLVDPGADPALNGIIFPSVTPDGRYVIYHRGAYPAMLDTRNGTSDMFLASIDEPGVEIRLRAGNGDDYPFYAGDRDRHWNYEPTFAPRSSGGYHWAVFTSRRTFGNKLEGNKDQVKQLWVVAIDENPQPGVDPSHPAFWLHGQDVNTLNMRGFWVHKNDDPGG</sequence>
<feature type="signal peptide" evidence="2">
    <location>
        <begin position="1"/>
        <end position="28"/>
    </location>
</feature>
<dbReference type="InterPro" id="IPR011659">
    <property type="entry name" value="WD40"/>
</dbReference>
<feature type="compositionally biased region" description="Low complexity" evidence="1">
    <location>
        <begin position="58"/>
        <end position="89"/>
    </location>
</feature>
<feature type="compositionally biased region" description="Polar residues" evidence="1">
    <location>
        <begin position="38"/>
        <end position="54"/>
    </location>
</feature>
<dbReference type="InterPro" id="IPR011042">
    <property type="entry name" value="6-blade_b-propeller_TolB-like"/>
</dbReference>
<dbReference type="AlphaFoldDB" id="A0A1I2BNZ2"/>
<dbReference type="Gene3D" id="2.120.10.30">
    <property type="entry name" value="TolB, C-terminal domain"/>
    <property type="match status" value="1"/>
</dbReference>
<evidence type="ECO:0000256" key="2">
    <source>
        <dbReference type="SAM" id="SignalP"/>
    </source>
</evidence>
<name>A0A1I2BNZ2_9BACT</name>
<protein>
    <submittedName>
        <fullName evidence="3">WD40-like Beta Propeller Repeat</fullName>
    </submittedName>
</protein>
<evidence type="ECO:0000313" key="3">
    <source>
        <dbReference type="EMBL" id="SFE56970.1"/>
    </source>
</evidence>
<accession>A0A1I2BNZ2</accession>
<proteinExistence type="predicted"/>
<feature type="chain" id="PRO_5011629678" evidence="2">
    <location>
        <begin position="29"/>
        <end position="631"/>
    </location>
</feature>
<evidence type="ECO:0000313" key="4">
    <source>
        <dbReference type="Proteomes" id="UP000199400"/>
    </source>
</evidence>
<dbReference type="EMBL" id="FOMX01000015">
    <property type="protein sequence ID" value="SFE56970.1"/>
    <property type="molecule type" value="Genomic_DNA"/>
</dbReference>
<feature type="region of interest" description="Disordered" evidence="1">
    <location>
        <begin position="29"/>
        <end position="93"/>
    </location>
</feature>
<organism evidence="3 4">
    <name type="scientific">Nannocystis exedens</name>
    <dbReference type="NCBI Taxonomy" id="54"/>
    <lineage>
        <taxon>Bacteria</taxon>
        <taxon>Pseudomonadati</taxon>
        <taxon>Myxococcota</taxon>
        <taxon>Polyangia</taxon>
        <taxon>Nannocystales</taxon>
        <taxon>Nannocystaceae</taxon>
        <taxon>Nannocystis</taxon>
    </lineage>
</organism>
<keyword evidence="4" id="KW-1185">Reference proteome</keyword>
<gene>
    <name evidence="3" type="ORF">SAMN02745121_04748</name>
</gene>
<dbReference type="Proteomes" id="UP000199400">
    <property type="component" value="Unassembled WGS sequence"/>
</dbReference>
<reference evidence="4" key="1">
    <citation type="submission" date="2016-10" db="EMBL/GenBank/DDBJ databases">
        <authorList>
            <person name="Varghese N."/>
            <person name="Submissions S."/>
        </authorList>
    </citation>
    <scope>NUCLEOTIDE SEQUENCE [LARGE SCALE GENOMIC DNA]</scope>
    <source>
        <strain evidence="4">ATCC 25963</strain>
    </source>
</reference>
<keyword evidence="2" id="KW-0732">Signal</keyword>
<dbReference type="STRING" id="54.SAMN02745121_04748"/>
<dbReference type="OrthoDB" id="9815657at2"/>
<evidence type="ECO:0000256" key="1">
    <source>
        <dbReference type="SAM" id="MobiDB-lite"/>
    </source>
</evidence>
<dbReference type="Pfam" id="PF07676">
    <property type="entry name" value="PD40"/>
    <property type="match status" value="1"/>
</dbReference>
<dbReference type="RefSeq" id="WP_143140790.1">
    <property type="nucleotide sequence ID" value="NZ_FOMX01000015.1"/>
</dbReference>
<dbReference type="SUPFAM" id="SSF82171">
    <property type="entry name" value="DPP6 N-terminal domain-like"/>
    <property type="match status" value="1"/>
</dbReference>